<organism evidence="4 5">
    <name type="scientific">Phytophthora megakarya</name>
    <dbReference type="NCBI Taxonomy" id="4795"/>
    <lineage>
        <taxon>Eukaryota</taxon>
        <taxon>Sar</taxon>
        <taxon>Stramenopiles</taxon>
        <taxon>Oomycota</taxon>
        <taxon>Peronosporomycetes</taxon>
        <taxon>Peronosporales</taxon>
        <taxon>Peronosporaceae</taxon>
        <taxon>Phytophthora</taxon>
    </lineage>
</organism>
<evidence type="ECO:0000256" key="3">
    <source>
        <dbReference type="SAM" id="Phobius"/>
    </source>
</evidence>
<proteinExistence type="predicted"/>
<comment type="subcellular location">
    <subcellularLocation>
        <location evidence="1">Endomembrane system</location>
        <topology evidence="1">Multi-pass membrane protein</topology>
    </subcellularLocation>
</comment>
<dbReference type="AlphaFoldDB" id="A0A225WIG6"/>
<accession>A0A225WIG6</accession>
<reference evidence="5" key="1">
    <citation type="submission" date="2017-03" db="EMBL/GenBank/DDBJ databases">
        <title>Phytopthora megakarya and P. palmivora, two closely related causual agents of cacao black pod achieved similar genome size and gene model numbers by different mechanisms.</title>
        <authorList>
            <person name="Ali S."/>
            <person name="Shao J."/>
            <person name="Larry D.J."/>
            <person name="Kronmiller B."/>
            <person name="Shen D."/>
            <person name="Strem M.D."/>
            <person name="Melnick R.L."/>
            <person name="Guiltinan M.J."/>
            <person name="Tyler B.M."/>
            <person name="Meinhardt L.W."/>
            <person name="Bailey B.A."/>
        </authorList>
    </citation>
    <scope>NUCLEOTIDE SEQUENCE [LARGE SCALE GENOMIC DNA]</scope>
    <source>
        <strain evidence="5">zdho120</strain>
    </source>
</reference>
<keyword evidence="3" id="KW-1133">Transmembrane helix</keyword>
<dbReference type="PANTHER" id="PTHR24093">
    <property type="entry name" value="CATION TRANSPORTING ATPASE"/>
    <property type="match status" value="1"/>
</dbReference>
<dbReference type="OrthoDB" id="3352408at2759"/>
<evidence type="ECO:0000256" key="1">
    <source>
        <dbReference type="ARBA" id="ARBA00004127"/>
    </source>
</evidence>
<dbReference type="PANTHER" id="PTHR24093:SF369">
    <property type="entry name" value="CALCIUM-TRANSPORTING ATPASE"/>
    <property type="match status" value="1"/>
</dbReference>
<evidence type="ECO:0000313" key="4">
    <source>
        <dbReference type="EMBL" id="OWZ17511.1"/>
    </source>
</evidence>
<feature type="transmembrane region" description="Helical" evidence="3">
    <location>
        <begin position="26"/>
        <end position="44"/>
    </location>
</feature>
<dbReference type="GO" id="GO:0012505">
    <property type="term" value="C:endomembrane system"/>
    <property type="evidence" value="ECO:0007669"/>
    <property type="project" value="UniProtKB-SubCell"/>
</dbReference>
<evidence type="ECO:0000313" key="5">
    <source>
        <dbReference type="Proteomes" id="UP000198211"/>
    </source>
</evidence>
<keyword evidence="3" id="KW-0472">Membrane</keyword>
<evidence type="ECO:0000256" key="2">
    <source>
        <dbReference type="ARBA" id="ARBA00022842"/>
    </source>
</evidence>
<comment type="caution">
    <text evidence="4">The sequence shown here is derived from an EMBL/GenBank/DDBJ whole genome shotgun (WGS) entry which is preliminary data.</text>
</comment>
<dbReference type="EMBL" id="NBNE01000742">
    <property type="protein sequence ID" value="OWZ17511.1"/>
    <property type="molecule type" value="Genomic_DNA"/>
</dbReference>
<gene>
    <name evidence="4" type="ORF">PHMEG_0008537</name>
</gene>
<dbReference type="GO" id="GO:0005388">
    <property type="term" value="F:P-type calcium transporter activity"/>
    <property type="evidence" value="ECO:0007669"/>
    <property type="project" value="TreeGrafter"/>
</dbReference>
<keyword evidence="5" id="KW-1185">Reference proteome</keyword>
<dbReference type="SUPFAM" id="SSF81665">
    <property type="entry name" value="Calcium ATPase, transmembrane domain M"/>
    <property type="match status" value="1"/>
</dbReference>
<dbReference type="InterPro" id="IPR023298">
    <property type="entry name" value="ATPase_P-typ_TM_dom_sf"/>
</dbReference>
<dbReference type="STRING" id="4795.A0A225WIG6"/>
<dbReference type="Gene3D" id="1.20.1110.10">
    <property type="entry name" value="Calcium-transporting ATPase, transmembrane domain"/>
    <property type="match status" value="1"/>
</dbReference>
<sequence>MEGHIYISIDKFAVENQNKAWKDGYISGYLDFIIIAITVLIVAIPGGSSSCHHYTLTYSVKKCCYDNNLVRHLDVCETMGMIK</sequence>
<protein>
    <submittedName>
        <fullName evidence="4">P-type ATPase (P-ATPase)</fullName>
    </submittedName>
</protein>
<name>A0A225WIG6_9STRA</name>
<dbReference type="Proteomes" id="UP000198211">
    <property type="component" value="Unassembled WGS sequence"/>
</dbReference>
<keyword evidence="3" id="KW-0812">Transmembrane</keyword>
<dbReference type="GO" id="GO:0005886">
    <property type="term" value="C:plasma membrane"/>
    <property type="evidence" value="ECO:0007669"/>
    <property type="project" value="TreeGrafter"/>
</dbReference>
<keyword evidence="2" id="KW-0460">Magnesium</keyword>